<evidence type="ECO:0000313" key="2">
    <source>
        <dbReference type="Proteomes" id="UP000279833"/>
    </source>
</evidence>
<keyword evidence="2" id="KW-1185">Reference proteome</keyword>
<reference evidence="1 2" key="2">
    <citation type="submission" date="2018-11" db="EMBL/GenBank/DDBJ databases">
        <authorList>
            <consortium name="Pathogen Informatics"/>
        </authorList>
    </citation>
    <scope>NUCLEOTIDE SEQUENCE [LARGE SCALE GENOMIC DNA]</scope>
    <source>
        <strain evidence="1">Dakar</strain>
        <strain evidence="2">Dakar, Senegal</strain>
    </source>
</reference>
<protein>
    <submittedName>
        <fullName evidence="3">MADS-box domain-containing protein</fullName>
    </submittedName>
</protein>
<sequence length="121" mass="14119">MSRSDADVKARIGKSRAAFLQLKKNRTQNKYQLISKSQSSIRTSMQLVLLCGAESWRTTTTIIKKVQVFINSCPRKILNIHWPDNISNSPLWEKTNQLPAEEEIKKRRWKWIGYTLRKSSN</sequence>
<accession>A0A183K798</accession>
<dbReference type="Proteomes" id="UP000279833">
    <property type="component" value="Unassembled WGS sequence"/>
</dbReference>
<organism evidence="3">
    <name type="scientific">Schistosoma curassoni</name>
    <dbReference type="NCBI Taxonomy" id="6186"/>
    <lineage>
        <taxon>Eukaryota</taxon>
        <taxon>Metazoa</taxon>
        <taxon>Spiralia</taxon>
        <taxon>Lophotrochozoa</taxon>
        <taxon>Platyhelminthes</taxon>
        <taxon>Trematoda</taxon>
        <taxon>Digenea</taxon>
        <taxon>Strigeidida</taxon>
        <taxon>Schistosomatoidea</taxon>
        <taxon>Schistosomatidae</taxon>
        <taxon>Schistosoma</taxon>
    </lineage>
</organism>
<evidence type="ECO:0000313" key="1">
    <source>
        <dbReference type="EMBL" id="VDP41967.1"/>
    </source>
</evidence>
<dbReference type="AlphaFoldDB" id="A0A183K798"/>
<proteinExistence type="predicted"/>
<dbReference type="WBParaSite" id="SCUD_0001087501-mRNA-1">
    <property type="protein sequence ID" value="SCUD_0001087501-mRNA-1"/>
    <property type="gene ID" value="SCUD_0001087501"/>
</dbReference>
<gene>
    <name evidence="1" type="ORF">SCUD_LOCUS10875</name>
</gene>
<name>A0A183K798_9TREM</name>
<dbReference type="EMBL" id="UZAK01034050">
    <property type="protein sequence ID" value="VDP41967.1"/>
    <property type="molecule type" value="Genomic_DNA"/>
</dbReference>
<reference evidence="3" key="1">
    <citation type="submission" date="2016-06" db="UniProtKB">
        <authorList>
            <consortium name="WormBaseParasite"/>
        </authorList>
    </citation>
    <scope>IDENTIFICATION</scope>
</reference>
<evidence type="ECO:0000313" key="3">
    <source>
        <dbReference type="WBParaSite" id="SCUD_0001087501-mRNA-1"/>
    </source>
</evidence>